<proteinExistence type="predicted"/>
<evidence type="ECO:0000313" key="2">
    <source>
        <dbReference type="Proteomes" id="UP000254927"/>
    </source>
</evidence>
<dbReference type="EMBL" id="UGQW01000002">
    <property type="protein sequence ID" value="STZ67893.1"/>
    <property type="molecule type" value="Genomic_DNA"/>
</dbReference>
<dbReference type="GeneID" id="93352368"/>
<name>A0A378U136_NEIEL</name>
<reference evidence="1 2" key="1">
    <citation type="submission" date="2018-06" db="EMBL/GenBank/DDBJ databases">
        <authorList>
            <consortium name="Pathogen Informatics"/>
            <person name="Doyle S."/>
        </authorList>
    </citation>
    <scope>NUCLEOTIDE SEQUENCE [LARGE SCALE GENOMIC DNA]</scope>
    <source>
        <strain evidence="1 2">NCTC10660</strain>
    </source>
</reference>
<organism evidence="1 2">
    <name type="scientific">Neisseria elongata</name>
    <dbReference type="NCBI Taxonomy" id="495"/>
    <lineage>
        <taxon>Bacteria</taxon>
        <taxon>Pseudomonadati</taxon>
        <taxon>Pseudomonadota</taxon>
        <taxon>Betaproteobacteria</taxon>
        <taxon>Neisseriales</taxon>
        <taxon>Neisseriaceae</taxon>
        <taxon>Neisseria</taxon>
    </lineage>
</organism>
<protein>
    <submittedName>
        <fullName evidence="1">Uncharacterized protein</fullName>
    </submittedName>
</protein>
<evidence type="ECO:0000313" key="1">
    <source>
        <dbReference type="EMBL" id="STZ67893.1"/>
    </source>
</evidence>
<gene>
    <name evidence="1" type="ORF">NCTC10660_01384</name>
</gene>
<dbReference type="RefSeq" id="WP_074895324.1">
    <property type="nucleotide sequence ID" value="NZ_CP031252.1"/>
</dbReference>
<accession>A0A378U136</accession>
<dbReference type="Proteomes" id="UP000254927">
    <property type="component" value="Unassembled WGS sequence"/>
</dbReference>
<sequence>MAQATPSYGFATGKPEKPIVDALVNKYGHQSVVWPIALSNNTSTLAYIFERNSNNLINSQGDTRPKSNSGVGEVYLDYTAQPRLIIPNDPFFSQFVDPQFNNSYDYILSPINGGYSTVDLDYVWHNGEVFRGFELTTYWMDFSSEAEAKRLVSTMNRRPSWSGPNGAHALQKVAAAAQDLNIEYHMVFANTVGKVGSALKTNGNVLYFPLTAAAVDLLSKGQVPPNAIFCSFQSFMNQI</sequence>
<dbReference type="AlphaFoldDB" id="A0A378U136"/>